<accession>A0A645HTH0</accession>
<dbReference type="EMBL" id="VSSQ01099198">
    <property type="protein sequence ID" value="MPN41866.1"/>
    <property type="molecule type" value="Genomic_DNA"/>
</dbReference>
<dbReference type="AlphaFoldDB" id="A0A645HTH0"/>
<protein>
    <recommendedName>
        <fullName evidence="2">Trimeric autotransporter adhesin YadA-like stalk domain-containing protein</fullName>
    </recommendedName>
</protein>
<reference evidence="1" key="1">
    <citation type="submission" date="2019-08" db="EMBL/GenBank/DDBJ databases">
        <authorList>
            <person name="Kucharzyk K."/>
            <person name="Murdoch R.W."/>
            <person name="Higgins S."/>
            <person name="Loffler F."/>
        </authorList>
    </citation>
    <scope>NUCLEOTIDE SEQUENCE</scope>
</reference>
<proteinExistence type="predicted"/>
<organism evidence="1">
    <name type="scientific">bioreactor metagenome</name>
    <dbReference type="NCBI Taxonomy" id="1076179"/>
    <lineage>
        <taxon>unclassified sequences</taxon>
        <taxon>metagenomes</taxon>
        <taxon>ecological metagenomes</taxon>
    </lineage>
</organism>
<comment type="caution">
    <text evidence="1">The sequence shown here is derived from an EMBL/GenBank/DDBJ whole genome shotgun (WGS) entry which is preliminary data.</text>
</comment>
<sequence>MAKHTENYGLTKPEPNNFYDVEVGNNNLDVIDGLIKGSEDAIDDIAGLGRTDQTVVGAYAVAQQAAGQVGSVDEKIGNTDDIGGSASNGTIMAKLNSISTQEGNTVDTIASTTSGTAMGKLNYIINKVFCFI</sequence>
<evidence type="ECO:0000313" key="1">
    <source>
        <dbReference type="EMBL" id="MPN41866.1"/>
    </source>
</evidence>
<gene>
    <name evidence="1" type="ORF">SDC9_189421</name>
</gene>
<evidence type="ECO:0008006" key="2">
    <source>
        <dbReference type="Google" id="ProtNLM"/>
    </source>
</evidence>
<name>A0A645HTH0_9ZZZZ</name>